<dbReference type="PROSITE" id="PS50885">
    <property type="entry name" value="HAMP"/>
    <property type="match status" value="1"/>
</dbReference>
<feature type="region of interest" description="Disordered" evidence="11">
    <location>
        <begin position="451"/>
        <end position="470"/>
    </location>
</feature>
<evidence type="ECO:0000256" key="6">
    <source>
        <dbReference type="ARBA" id="ARBA00022692"/>
    </source>
</evidence>
<dbReference type="Gene3D" id="1.10.287.130">
    <property type="match status" value="1"/>
</dbReference>
<dbReference type="Proteomes" id="UP001595767">
    <property type="component" value="Unassembled WGS sequence"/>
</dbReference>
<comment type="caution">
    <text evidence="15">The sequence shown here is derived from an EMBL/GenBank/DDBJ whole genome shotgun (WGS) entry which is preliminary data.</text>
</comment>
<keyword evidence="8 12" id="KW-1133">Transmembrane helix</keyword>
<comment type="subcellular location">
    <subcellularLocation>
        <location evidence="2">Cell membrane</location>
    </subcellularLocation>
</comment>
<evidence type="ECO:0000256" key="10">
    <source>
        <dbReference type="ARBA" id="ARBA00023136"/>
    </source>
</evidence>
<dbReference type="InterPro" id="IPR036097">
    <property type="entry name" value="HisK_dim/P_sf"/>
</dbReference>
<dbReference type="SUPFAM" id="SSF47384">
    <property type="entry name" value="Homodimeric domain of signal transducing histidine kinase"/>
    <property type="match status" value="1"/>
</dbReference>
<dbReference type="SMART" id="SM00304">
    <property type="entry name" value="HAMP"/>
    <property type="match status" value="1"/>
</dbReference>
<dbReference type="PRINTS" id="PR00344">
    <property type="entry name" value="BCTRLSENSOR"/>
</dbReference>
<evidence type="ECO:0000256" key="12">
    <source>
        <dbReference type="SAM" id="Phobius"/>
    </source>
</evidence>
<protein>
    <recommendedName>
        <fullName evidence="3">histidine kinase</fullName>
        <ecNumber evidence="3">2.7.13.3</ecNumber>
    </recommendedName>
</protein>
<reference evidence="16" key="1">
    <citation type="journal article" date="2019" name="Int. J. Syst. Evol. Microbiol.">
        <title>The Global Catalogue of Microorganisms (GCM) 10K type strain sequencing project: providing services to taxonomists for standard genome sequencing and annotation.</title>
        <authorList>
            <consortium name="The Broad Institute Genomics Platform"/>
            <consortium name="The Broad Institute Genome Sequencing Center for Infectious Disease"/>
            <person name="Wu L."/>
            <person name="Ma J."/>
        </authorList>
    </citation>
    <scope>NUCLEOTIDE SEQUENCE [LARGE SCALE GENOMIC DNA]</scope>
    <source>
        <strain evidence="16">CGMCC 4.7204</strain>
    </source>
</reference>
<dbReference type="CDD" id="cd00082">
    <property type="entry name" value="HisKA"/>
    <property type="match status" value="1"/>
</dbReference>
<comment type="catalytic activity">
    <reaction evidence="1">
        <text>ATP + protein L-histidine = ADP + protein N-phospho-L-histidine.</text>
        <dbReference type="EC" id="2.7.13.3"/>
    </reaction>
</comment>
<dbReference type="RefSeq" id="WP_378553526.1">
    <property type="nucleotide sequence ID" value="NZ_JBHSBA010000015.1"/>
</dbReference>
<evidence type="ECO:0000313" key="15">
    <source>
        <dbReference type="EMBL" id="MFC4127814.1"/>
    </source>
</evidence>
<dbReference type="EMBL" id="JBHSBA010000015">
    <property type="protein sequence ID" value="MFC4127814.1"/>
    <property type="molecule type" value="Genomic_DNA"/>
</dbReference>
<dbReference type="InterPro" id="IPR003594">
    <property type="entry name" value="HATPase_dom"/>
</dbReference>
<keyword evidence="9" id="KW-0902">Two-component regulatory system</keyword>
<feature type="transmembrane region" description="Helical" evidence="12">
    <location>
        <begin position="148"/>
        <end position="170"/>
    </location>
</feature>
<dbReference type="SMART" id="SM00387">
    <property type="entry name" value="HATPase_c"/>
    <property type="match status" value="1"/>
</dbReference>
<keyword evidence="5" id="KW-0808">Transferase</keyword>
<dbReference type="GO" id="GO:0016301">
    <property type="term" value="F:kinase activity"/>
    <property type="evidence" value="ECO:0007669"/>
    <property type="project" value="UniProtKB-KW"/>
</dbReference>
<evidence type="ECO:0000256" key="1">
    <source>
        <dbReference type="ARBA" id="ARBA00000085"/>
    </source>
</evidence>
<accession>A0ABV8LC00</accession>
<dbReference type="PANTHER" id="PTHR45436:SF5">
    <property type="entry name" value="SENSOR HISTIDINE KINASE TRCS"/>
    <property type="match status" value="1"/>
</dbReference>
<feature type="domain" description="HAMP" evidence="14">
    <location>
        <begin position="172"/>
        <end position="225"/>
    </location>
</feature>
<dbReference type="InterPro" id="IPR036890">
    <property type="entry name" value="HATPase_C_sf"/>
</dbReference>
<keyword evidence="10 12" id="KW-0472">Membrane</keyword>
<dbReference type="InterPro" id="IPR050428">
    <property type="entry name" value="TCS_sensor_his_kinase"/>
</dbReference>
<sequence length="470" mass="50219">MSLARRLILALIALTLTMLAAGGAVVVIQRHYLVQQLDTRLSQLAENPVVPLLLSQRSRQVSRFPAAFGDIYLGIRNADGTLTTIQAPTDDPSVEPNLQGVQSLPVPSGRPTTAGVASEMRVMTIESFGATAVIGISAQNARDATSRLILALAAAGVIIGLVVGSVVWWVHRLGLAPIARMTEAADAIAAGATDRRVEAYRPGTEAARLSQALNTMIDTIQATEDRMRRFVADASHELRTPLTTLRGYSALYSSDGPVDTDGVQDAMRRINDEARRMGGIVEALLDLNDLDEHGIADRELVDIVPLVAAVVDDLHVIQPERCIRVEMPSSLCAAAVSDRVIQAVLSLATNALRHTPSDATITIRVIVIDNSVRISVDDTGPGIAPEHLPHLFDRFYRADSGRARSRGGNGLGLAIVAAIMHAHNGTFGVDAQLGRGSSFWIEFPRGIPECGDVGQRGRSTRTRPDAIATS</sequence>
<evidence type="ECO:0000256" key="7">
    <source>
        <dbReference type="ARBA" id="ARBA00022777"/>
    </source>
</evidence>
<feature type="domain" description="Histidine kinase" evidence="13">
    <location>
        <begin position="233"/>
        <end position="447"/>
    </location>
</feature>
<evidence type="ECO:0000256" key="3">
    <source>
        <dbReference type="ARBA" id="ARBA00012438"/>
    </source>
</evidence>
<keyword evidence="7 15" id="KW-0418">Kinase</keyword>
<keyword evidence="4" id="KW-0597">Phosphoprotein</keyword>
<proteinExistence type="predicted"/>
<dbReference type="SMART" id="SM00388">
    <property type="entry name" value="HisKA"/>
    <property type="match status" value="1"/>
</dbReference>
<dbReference type="Gene3D" id="6.10.340.10">
    <property type="match status" value="1"/>
</dbReference>
<organism evidence="15 16">
    <name type="scientific">Nocardia rhizosphaerae</name>
    <dbReference type="NCBI Taxonomy" id="1691571"/>
    <lineage>
        <taxon>Bacteria</taxon>
        <taxon>Bacillati</taxon>
        <taxon>Actinomycetota</taxon>
        <taxon>Actinomycetes</taxon>
        <taxon>Mycobacteriales</taxon>
        <taxon>Nocardiaceae</taxon>
        <taxon>Nocardia</taxon>
    </lineage>
</organism>
<evidence type="ECO:0000259" key="13">
    <source>
        <dbReference type="PROSITE" id="PS50109"/>
    </source>
</evidence>
<evidence type="ECO:0000313" key="16">
    <source>
        <dbReference type="Proteomes" id="UP001595767"/>
    </source>
</evidence>
<keyword evidence="16" id="KW-1185">Reference proteome</keyword>
<dbReference type="InterPro" id="IPR004358">
    <property type="entry name" value="Sig_transdc_His_kin-like_C"/>
</dbReference>
<dbReference type="InterPro" id="IPR003660">
    <property type="entry name" value="HAMP_dom"/>
</dbReference>
<keyword evidence="6 12" id="KW-0812">Transmembrane</keyword>
<dbReference type="SUPFAM" id="SSF55874">
    <property type="entry name" value="ATPase domain of HSP90 chaperone/DNA topoisomerase II/histidine kinase"/>
    <property type="match status" value="1"/>
</dbReference>
<dbReference type="CDD" id="cd00075">
    <property type="entry name" value="HATPase"/>
    <property type="match status" value="1"/>
</dbReference>
<dbReference type="Pfam" id="PF00672">
    <property type="entry name" value="HAMP"/>
    <property type="match status" value="1"/>
</dbReference>
<evidence type="ECO:0000256" key="11">
    <source>
        <dbReference type="SAM" id="MobiDB-lite"/>
    </source>
</evidence>
<dbReference type="SUPFAM" id="SSF158472">
    <property type="entry name" value="HAMP domain-like"/>
    <property type="match status" value="1"/>
</dbReference>
<dbReference type="InterPro" id="IPR003661">
    <property type="entry name" value="HisK_dim/P_dom"/>
</dbReference>
<dbReference type="Pfam" id="PF00512">
    <property type="entry name" value="HisKA"/>
    <property type="match status" value="1"/>
</dbReference>
<evidence type="ECO:0000256" key="4">
    <source>
        <dbReference type="ARBA" id="ARBA00022553"/>
    </source>
</evidence>
<evidence type="ECO:0000259" key="14">
    <source>
        <dbReference type="PROSITE" id="PS50885"/>
    </source>
</evidence>
<evidence type="ECO:0000256" key="9">
    <source>
        <dbReference type="ARBA" id="ARBA00023012"/>
    </source>
</evidence>
<evidence type="ECO:0000256" key="5">
    <source>
        <dbReference type="ARBA" id="ARBA00022679"/>
    </source>
</evidence>
<dbReference type="Pfam" id="PF02518">
    <property type="entry name" value="HATPase_c"/>
    <property type="match status" value="1"/>
</dbReference>
<dbReference type="PROSITE" id="PS50109">
    <property type="entry name" value="HIS_KIN"/>
    <property type="match status" value="1"/>
</dbReference>
<dbReference type="PANTHER" id="PTHR45436">
    <property type="entry name" value="SENSOR HISTIDINE KINASE YKOH"/>
    <property type="match status" value="1"/>
</dbReference>
<dbReference type="EC" id="2.7.13.3" evidence="3"/>
<dbReference type="Gene3D" id="3.30.565.10">
    <property type="entry name" value="Histidine kinase-like ATPase, C-terminal domain"/>
    <property type="match status" value="1"/>
</dbReference>
<evidence type="ECO:0000256" key="8">
    <source>
        <dbReference type="ARBA" id="ARBA00022989"/>
    </source>
</evidence>
<gene>
    <name evidence="15" type="ORF">ACFOW8_23085</name>
</gene>
<evidence type="ECO:0000256" key="2">
    <source>
        <dbReference type="ARBA" id="ARBA00004236"/>
    </source>
</evidence>
<dbReference type="InterPro" id="IPR005467">
    <property type="entry name" value="His_kinase_dom"/>
</dbReference>
<name>A0ABV8LC00_9NOCA</name>